<dbReference type="InterPro" id="IPR036096">
    <property type="entry name" value="Ataxin_AXH_dom_sf"/>
</dbReference>
<evidence type="ECO:0000256" key="14">
    <source>
        <dbReference type="ARBA" id="ARBA00023163"/>
    </source>
</evidence>
<evidence type="ECO:0000256" key="5">
    <source>
        <dbReference type="ARBA" id="ARBA00022553"/>
    </source>
</evidence>
<evidence type="ECO:0000256" key="21">
    <source>
        <dbReference type="SAM" id="MobiDB-lite"/>
    </source>
</evidence>
<dbReference type="PROSITE" id="PS51148">
    <property type="entry name" value="AXH"/>
    <property type="match status" value="1"/>
</dbReference>
<feature type="compositionally biased region" description="Polar residues" evidence="21">
    <location>
        <begin position="439"/>
        <end position="448"/>
    </location>
</feature>
<evidence type="ECO:0000256" key="19">
    <source>
        <dbReference type="ARBA" id="ARBA00037198"/>
    </source>
</evidence>
<evidence type="ECO:0000256" key="13">
    <source>
        <dbReference type="ARBA" id="ARBA00023149"/>
    </source>
</evidence>
<dbReference type="InterPro" id="IPR039655">
    <property type="entry name" value="HBP1"/>
</dbReference>
<evidence type="ECO:0000313" key="26">
    <source>
        <dbReference type="Proteomes" id="UP000886611"/>
    </source>
</evidence>
<comment type="similarity">
    <text evidence="2">Belongs to the cAMP-dependent kinase regulatory chain family.</text>
</comment>
<dbReference type="GO" id="GO:0000978">
    <property type="term" value="F:RNA polymerase II cis-regulatory region sequence-specific DNA binding"/>
    <property type="evidence" value="ECO:0007669"/>
    <property type="project" value="TreeGrafter"/>
</dbReference>
<sequence length="820" mass="92880">MVVCRMMLEIKKRKRVRAEPRIKWWNLKKEDCKFEFREKVIHPKSDEQRNRLQEACKDILIFKSLDPVLDAMFEKIVEAGEHVIDQDDDGDNFYVIERGTYDIYVKLDAISRCVGSYDNRGSFGELALMYNTPRAATIIATSTGALWGLDRLTFRRIIVKNNAKKRRMYESFIETLPLLKSLEASERMKVVDVIGSKTYKDGERIIAQGDLADCFYIVESGEVRITMKRGKFKDDGDGAVEIARCTRGQYFGELALVTNKPRAASAYAVGNVKCLGKVTWNNMVWEVKRKSGPNTVKKRQLLVEETVSRMDDPFEMLKCKEDLPSSPGYVSSENRMDYDDLPELQAVQEDAGSSPLYQISPGVSHQECPRSVWTPHTSSLLDSTGSPDNGTNWLAELANIATSPQSPLMQCTFYNRSSPVHIIATSNSLHSYARPPPSSTDGEPNYSKNHWKERSIHKHERANSESESGIFCMSSLSDDDDLGWSHSWPSTVWHCFLKGSRLRFHKGHNVEWQDVEDVADSEDEFEEEGDSQSHSLKNYGSEGLKLVAHEESVSFGQSVLNLTFDPGLPEYGLLTAECQLDHPFYVKSKGWSSFYPSLTVVQHGIPCYEMQVGDLCLPPGHPDAINFDDSVVFDTFRSYDFTPLDSSAVYVLSSMARQRRASLSSGGAVSPDFEQSSRDFVPSGTAQSCTFYSKANKGHNSGTTTSNKCKRPMNAFMLFAKKYRVEYTQMYPGKDNRAISVILGDRWKKMKNEERRMYTMEAKALAEEQKRLNPDCWKRKRTNSTTECKDKRTKIGVDDECVGLHNKESGHGNKIIYVLT</sequence>
<dbReference type="Pfam" id="PF08517">
    <property type="entry name" value="AXH"/>
    <property type="match status" value="1"/>
</dbReference>
<organism evidence="25 26">
    <name type="scientific">Polypterus senegalus</name>
    <name type="common">Senegal bichir</name>
    <dbReference type="NCBI Taxonomy" id="55291"/>
    <lineage>
        <taxon>Eukaryota</taxon>
        <taxon>Metazoa</taxon>
        <taxon>Chordata</taxon>
        <taxon>Craniata</taxon>
        <taxon>Vertebrata</taxon>
        <taxon>Euteleostomi</taxon>
        <taxon>Actinopterygii</taxon>
        <taxon>Polypteriformes</taxon>
        <taxon>Polypteridae</taxon>
        <taxon>Polypterus</taxon>
    </lineage>
</organism>
<dbReference type="InterPro" id="IPR000595">
    <property type="entry name" value="cNMP-bd_dom"/>
</dbReference>
<feature type="domain" description="AXH" evidence="24">
    <location>
        <begin position="484"/>
        <end position="627"/>
    </location>
</feature>
<protein>
    <recommendedName>
        <fullName evidence="3">HMG box-containing protein 1</fullName>
    </recommendedName>
    <alternativeName>
        <fullName evidence="18">HMG box transcription factor 1</fullName>
    </alternativeName>
    <alternativeName>
        <fullName evidence="17">High mobility group box transcription factor 1</fullName>
    </alternativeName>
</protein>
<feature type="domain" description="HMG box" evidence="23">
    <location>
        <begin position="709"/>
        <end position="777"/>
    </location>
</feature>
<evidence type="ECO:0000313" key="25">
    <source>
        <dbReference type="EMBL" id="KAG2459951.1"/>
    </source>
</evidence>
<dbReference type="InterPro" id="IPR036910">
    <property type="entry name" value="HMG_box_dom_sf"/>
</dbReference>
<keyword evidence="9" id="KW-0547">Nucleotide-binding</keyword>
<feature type="region of interest" description="Disordered" evidence="21">
    <location>
        <begin position="429"/>
        <end position="448"/>
    </location>
</feature>
<dbReference type="InterPro" id="IPR014710">
    <property type="entry name" value="RmlC-like_jellyroll"/>
</dbReference>
<gene>
    <name evidence="25" type="primary">Hbp1</name>
    <name evidence="25" type="ORF">GTO96_0021431</name>
</gene>
<evidence type="ECO:0000256" key="4">
    <source>
        <dbReference type="ARBA" id="ARBA00022491"/>
    </source>
</evidence>
<keyword evidence="4" id="KW-0678">Repressor</keyword>
<feature type="DNA-binding region" description="HMG box" evidence="20">
    <location>
        <begin position="709"/>
        <end position="777"/>
    </location>
</feature>
<dbReference type="InterPro" id="IPR009071">
    <property type="entry name" value="HMG_box_dom"/>
</dbReference>
<evidence type="ECO:0000256" key="17">
    <source>
        <dbReference type="ARBA" id="ARBA00030026"/>
    </source>
</evidence>
<evidence type="ECO:0000256" key="18">
    <source>
        <dbReference type="ARBA" id="ARBA00030708"/>
    </source>
</evidence>
<evidence type="ECO:0000259" key="24">
    <source>
        <dbReference type="PROSITE" id="PS51148"/>
    </source>
</evidence>
<dbReference type="GO" id="GO:0005737">
    <property type="term" value="C:cytoplasm"/>
    <property type="evidence" value="ECO:0007669"/>
    <property type="project" value="UniProtKB-ARBA"/>
</dbReference>
<feature type="domain" description="Cyclic nucleotide-binding" evidence="22">
    <location>
        <begin position="178"/>
        <end position="275"/>
    </location>
</feature>
<evidence type="ECO:0000256" key="1">
    <source>
        <dbReference type="ARBA" id="ARBA00004123"/>
    </source>
</evidence>
<keyword evidence="14" id="KW-0804">Transcription</keyword>
<keyword evidence="13" id="KW-0114">cAMP</keyword>
<dbReference type="SMART" id="SM00398">
    <property type="entry name" value="HMG"/>
    <property type="match status" value="1"/>
</dbReference>
<dbReference type="SUPFAM" id="SSF102031">
    <property type="entry name" value="AXH domain"/>
    <property type="match status" value="1"/>
</dbReference>
<keyword evidence="15 20" id="KW-0539">Nucleus</keyword>
<evidence type="ECO:0000256" key="10">
    <source>
        <dbReference type="ARBA" id="ARBA00022843"/>
    </source>
</evidence>
<keyword evidence="26" id="KW-1185">Reference proteome</keyword>
<dbReference type="GO" id="GO:0016055">
    <property type="term" value="P:Wnt signaling pathway"/>
    <property type="evidence" value="ECO:0007669"/>
    <property type="project" value="UniProtKB-KW"/>
</dbReference>
<dbReference type="EMBL" id="JAATIS010005064">
    <property type="protein sequence ID" value="KAG2459951.1"/>
    <property type="molecule type" value="Genomic_DNA"/>
</dbReference>
<dbReference type="PROSITE" id="PS50118">
    <property type="entry name" value="HMG_BOX_2"/>
    <property type="match status" value="1"/>
</dbReference>
<dbReference type="CDD" id="cd21988">
    <property type="entry name" value="HMG-box_HBP1"/>
    <property type="match status" value="1"/>
</dbReference>
<dbReference type="Pfam" id="PF00505">
    <property type="entry name" value="HMG_box"/>
    <property type="match status" value="1"/>
</dbReference>
<evidence type="ECO:0000259" key="22">
    <source>
        <dbReference type="PROSITE" id="PS50042"/>
    </source>
</evidence>
<dbReference type="SMART" id="SM00100">
    <property type="entry name" value="cNMP"/>
    <property type="match status" value="2"/>
</dbReference>
<evidence type="ECO:0000256" key="8">
    <source>
        <dbReference type="ARBA" id="ARBA00022737"/>
    </source>
</evidence>
<dbReference type="GO" id="GO:0030552">
    <property type="term" value="F:cAMP binding"/>
    <property type="evidence" value="ECO:0007669"/>
    <property type="project" value="UniProtKB-KW"/>
</dbReference>
<evidence type="ECO:0000256" key="16">
    <source>
        <dbReference type="ARBA" id="ARBA00025095"/>
    </source>
</evidence>
<dbReference type="InterPro" id="IPR003652">
    <property type="entry name" value="Ataxin_AXH_dom"/>
</dbReference>
<comment type="function">
    <text evidence="19">Regulatory subunit of the cAMP-dependent protein kinases involved in cAMP signaling in cells. Type II regulatory chains mediate membrane association by binding to anchoring proteins, including the MAP2 kinase.</text>
</comment>
<dbReference type="FunFam" id="2.60.120.10:FF:000017">
    <property type="entry name" value="cAMP-dependent protein kinase type II regulatory subunit"/>
    <property type="match status" value="1"/>
</dbReference>
<evidence type="ECO:0000256" key="12">
    <source>
        <dbReference type="ARBA" id="ARBA00023125"/>
    </source>
</evidence>
<evidence type="ECO:0000256" key="11">
    <source>
        <dbReference type="ARBA" id="ARBA00023015"/>
    </source>
</evidence>
<keyword evidence="8" id="KW-0677">Repeat</keyword>
<evidence type="ECO:0000256" key="2">
    <source>
        <dbReference type="ARBA" id="ARBA00005753"/>
    </source>
</evidence>
<reference evidence="25 26" key="1">
    <citation type="journal article" date="2021" name="Cell">
        <title>Tracing the genetic footprints of vertebrate landing in non-teleost ray-finned fishes.</title>
        <authorList>
            <person name="Bi X."/>
            <person name="Wang K."/>
            <person name="Yang L."/>
            <person name="Pan H."/>
            <person name="Jiang H."/>
            <person name="Wei Q."/>
            <person name="Fang M."/>
            <person name="Yu H."/>
            <person name="Zhu C."/>
            <person name="Cai Y."/>
            <person name="He Y."/>
            <person name="Gan X."/>
            <person name="Zeng H."/>
            <person name="Yu D."/>
            <person name="Zhu Y."/>
            <person name="Jiang H."/>
            <person name="Qiu Q."/>
            <person name="Yang H."/>
            <person name="Zhang Y.E."/>
            <person name="Wang W."/>
            <person name="Zhu M."/>
            <person name="He S."/>
            <person name="Zhang G."/>
        </authorList>
    </citation>
    <scope>NUCLEOTIDE SEQUENCE [LARGE SCALE GENOMIC DNA]</scope>
    <source>
        <strain evidence="25">Bchr_013</strain>
    </source>
</reference>
<dbReference type="Gene3D" id="1.10.30.10">
    <property type="entry name" value="High mobility group box domain"/>
    <property type="match status" value="1"/>
</dbReference>
<feature type="non-terminal residue" evidence="25">
    <location>
        <position position="1"/>
    </location>
</feature>
<dbReference type="InterPro" id="IPR018490">
    <property type="entry name" value="cNMP-bd_dom_sf"/>
</dbReference>
<comment type="caution">
    <text evidence="25">The sequence shown here is derived from an EMBL/GenBank/DDBJ whole genome shotgun (WGS) entry which is preliminary data.</text>
</comment>
<dbReference type="PANTHER" id="PTHR15499:SF3">
    <property type="entry name" value="HMG BOX-CONTAINING PROTEIN 1"/>
    <property type="match status" value="1"/>
</dbReference>
<evidence type="ECO:0000256" key="7">
    <source>
        <dbReference type="ARBA" id="ARBA00022687"/>
    </source>
</evidence>
<dbReference type="InterPro" id="IPR018488">
    <property type="entry name" value="cNMP-bd_CS"/>
</dbReference>
<dbReference type="PROSITE" id="PS00889">
    <property type="entry name" value="CNMP_BINDING_2"/>
    <property type="match status" value="2"/>
</dbReference>
<evidence type="ECO:0000256" key="3">
    <source>
        <dbReference type="ARBA" id="ARBA00017229"/>
    </source>
</evidence>
<proteinExistence type="inferred from homology"/>
<evidence type="ECO:0000256" key="15">
    <source>
        <dbReference type="ARBA" id="ARBA00023242"/>
    </source>
</evidence>
<keyword evidence="5" id="KW-0597">Phosphoprotein</keyword>
<comment type="subcellular location">
    <subcellularLocation>
        <location evidence="1">Nucleus</location>
    </subcellularLocation>
</comment>
<evidence type="ECO:0000256" key="9">
    <source>
        <dbReference type="ARBA" id="ARBA00022741"/>
    </source>
</evidence>
<keyword evidence="11" id="KW-0805">Transcription regulation</keyword>
<dbReference type="AlphaFoldDB" id="A0A8X7X291"/>
<dbReference type="SUPFAM" id="SSF51206">
    <property type="entry name" value="cAMP-binding domain-like"/>
    <property type="match status" value="2"/>
</dbReference>
<evidence type="ECO:0000259" key="23">
    <source>
        <dbReference type="PROSITE" id="PS50118"/>
    </source>
</evidence>
<keyword evidence="12 20" id="KW-0238">DNA-binding</keyword>
<dbReference type="Proteomes" id="UP000886611">
    <property type="component" value="Unassembled WGS sequence"/>
</dbReference>
<dbReference type="PANTHER" id="PTHR15499">
    <property type="entry name" value="HMG BOX-CONTAINING PROTEIN 1"/>
    <property type="match status" value="1"/>
</dbReference>
<dbReference type="Pfam" id="PF00027">
    <property type="entry name" value="cNMP_binding"/>
    <property type="match status" value="2"/>
</dbReference>
<evidence type="ECO:0000256" key="6">
    <source>
        <dbReference type="ARBA" id="ARBA00022566"/>
    </source>
</evidence>
<dbReference type="PROSITE" id="PS50042">
    <property type="entry name" value="CNMP_BINDING_3"/>
    <property type="match status" value="2"/>
</dbReference>
<feature type="domain" description="Cyclic nucleotide-binding" evidence="22">
    <location>
        <begin position="68"/>
        <end position="175"/>
    </location>
</feature>
<dbReference type="Gene3D" id="2.60.120.10">
    <property type="entry name" value="Jelly Rolls"/>
    <property type="match status" value="2"/>
</dbReference>
<evidence type="ECO:0000256" key="20">
    <source>
        <dbReference type="PROSITE-ProRule" id="PRU00267"/>
    </source>
</evidence>
<comment type="function">
    <text evidence="16">Transcriptional repressor that binds to the promoter region of target genes. Plays a role in the regulation of the cell cycle and of the Wnt pathway. Binds preferentially to the sequence 5'-TTCATTCATTCA-3'. Binding to the histone H1.0 promoter is enhanced by interaction with RB1. Disrupts the interaction between DNA and TCF4.</text>
</comment>
<dbReference type="GO" id="GO:0000981">
    <property type="term" value="F:DNA-binding transcription factor activity, RNA polymerase II-specific"/>
    <property type="evidence" value="ECO:0007669"/>
    <property type="project" value="TreeGrafter"/>
</dbReference>
<dbReference type="GO" id="GO:0005634">
    <property type="term" value="C:nucleus"/>
    <property type="evidence" value="ECO:0007669"/>
    <property type="project" value="UniProtKB-SubCell"/>
</dbReference>
<dbReference type="CDD" id="cd00038">
    <property type="entry name" value="CAP_ED"/>
    <property type="match status" value="2"/>
</dbReference>
<dbReference type="PROSITE" id="PS00888">
    <property type="entry name" value="CNMP_BINDING_1"/>
    <property type="match status" value="1"/>
</dbReference>
<accession>A0A8X7X291</accession>
<dbReference type="PRINTS" id="PR00103">
    <property type="entry name" value="CAMPKINASE"/>
</dbReference>
<feature type="non-terminal residue" evidence="25">
    <location>
        <position position="820"/>
    </location>
</feature>
<dbReference type="GO" id="GO:0003723">
    <property type="term" value="F:RNA binding"/>
    <property type="evidence" value="ECO:0007669"/>
    <property type="project" value="InterPro"/>
</dbReference>
<keyword evidence="6" id="KW-0116">cAMP-binding</keyword>
<dbReference type="SMART" id="SM00536">
    <property type="entry name" value="AXH"/>
    <property type="match status" value="1"/>
</dbReference>
<keyword evidence="7" id="KW-0879">Wnt signaling pathway</keyword>
<name>A0A8X7X291_POLSE</name>
<dbReference type="SUPFAM" id="SSF47095">
    <property type="entry name" value="HMG-box"/>
    <property type="match status" value="1"/>
</dbReference>
<keyword evidence="10" id="KW-0832">Ubl conjugation</keyword>